<dbReference type="InterPro" id="IPR011990">
    <property type="entry name" value="TPR-like_helical_dom_sf"/>
</dbReference>
<name>K0S6P5_THAOC</name>
<evidence type="ECO:0000313" key="4">
    <source>
        <dbReference type="Proteomes" id="UP000266841"/>
    </source>
</evidence>
<dbReference type="Pfam" id="PF08238">
    <property type="entry name" value="Sel1"/>
    <property type="match status" value="2"/>
</dbReference>
<evidence type="ECO:0000313" key="3">
    <source>
        <dbReference type="EMBL" id="EJK60960.1"/>
    </source>
</evidence>
<accession>K0S6P5</accession>
<dbReference type="Gene3D" id="1.25.40.10">
    <property type="entry name" value="Tetratricopeptide repeat domain"/>
    <property type="match status" value="1"/>
</dbReference>
<dbReference type="Proteomes" id="UP000266841">
    <property type="component" value="Unassembled WGS sequence"/>
</dbReference>
<dbReference type="PANTHER" id="PTHR11102:SF160">
    <property type="entry name" value="ERAD-ASSOCIATED E3 UBIQUITIN-PROTEIN LIGASE COMPONENT HRD3"/>
    <property type="match status" value="1"/>
</dbReference>
<gene>
    <name evidence="3" type="ORF">THAOC_18618</name>
</gene>
<reference evidence="3 4" key="1">
    <citation type="journal article" date="2012" name="Genome Biol.">
        <title>Genome and low-iron response of an oceanic diatom adapted to chronic iron limitation.</title>
        <authorList>
            <person name="Lommer M."/>
            <person name="Specht M."/>
            <person name="Roy A.S."/>
            <person name="Kraemer L."/>
            <person name="Andreson R."/>
            <person name="Gutowska M.A."/>
            <person name="Wolf J."/>
            <person name="Bergner S.V."/>
            <person name="Schilhabel M.B."/>
            <person name="Klostermeier U.C."/>
            <person name="Beiko R.G."/>
            <person name="Rosenstiel P."/>
            <person name="Hippler M."/>
            <person name="Laroche J."/>
        </authorList>
    </citation>
    <scope>NUCLEOTIDE SEQUENCE [LARGE SCALE GENOMIC DNA]</scope>
    <source>
        <strain evidence="3 4">CCMP1005</strain>
    </source>
</reference>
<dbReference type="InterPro" id="IPR006597">
    <property type="entry name" value="Sel1-like"/>
</dbReference>
<dbReference type="SMART" id="SM00671">
    <property type="entry name" value="SEL1"/>
    <property type="match status" value="3"/>
</dbReference>
<sequence>MSPQVYTTAQCCGAQFKAVGWARMTTRVRLSAVREPWSREQFTLWESSCCVLVRKRAARETVETEHVDRGAPGPDQQSILSGDRVRLRRREVVPDTARGGGGTHQSSRKREHSSCGVPRNGGVVKEHADGAAATSAWRPSDPQPTRSQRPATPWRRNDRKTFLLTRPSRILSSFSCCSRTQAVHNDRANLGFSSAGTFNDPRPSSWERIERTSCAHQPRALIRSMSDEAAAADLAALNLHQRLMSSGHERPEGDRCPICFDLIEFPVNNADAIKVLGDWYYHGHHAAKDVSRAIELWTKAAELGSVEAQFQLGILYYTGNDIEQDKPRGIHHWQQAAMKGHAESRHNLGAFEHKNGNYQHATHHWMISAKMGHEKSLNAIKEMFMEGQATKAQYAEALLGYRDAVEETKSPQREEAKRLGV</sequence>
<feature type="region of interest" description="Disordered" evidence="2">
    <location>
        <begin position="64"/>
        <end position="160"/>
    </location>
</feature>
<keyword evidence="4" id="KW-1185">Reference proteome</keyword>
<protein>
    <submittedName>
        <fullName evidence="3">Uncharacterized protein</fullName>
    </submittedName>
</protein>
<dbReference type="EMBL" id="AGNL01020540">
    <property type="protein sequence ID" value="EJK60960.1"/>
    <property type="molecule type" value="Genomic_DNA"/>
</dbReference>
<evidence type="ECO:0000256" key="1">
    <source>
        <dbReference type="ARBA" id="ARBA00038101"/>
    </source>
</evidence>
<comment type="similarity">
    <text evidence="1">Belongs to the sel-1 family.</text>
</comment>
<dbReference type="eggNOG" id="ENOG502SDB9">
    <property type="taxonomic scope" value="Eukaryota"/>
</dbReference>
<dbReference type="SUPFAM" id="SSF81901">
    <property type="entry name" value="HCP-like"/>
    <property type="match status" value="1"/>
</dbReference>
<evidence type="ECO:0000256" key="2">
    <source>
        <dbReference type="SAM" id="MobiDB-lite"/>
    </source>
</evidence>
<comment type="caution">
    <text evidence="3">The sequence shown here is derived from an EMBL/GenBank/DDBJ whole genome shotgun (WGS) entry which is preliminary data.</text>
</comment>
<dbReference type="InterPro" id="IPR050767">
    <property type="entry name" value="Sel1_AlgK"/>
</dbReference>
<organism evidence="3 4">
    <name type="scientific">Thalassiosira oceanica</name>
    <name type="common">Marine diatom</name>
    <dbReference type="NCBI Taxonomy" id="159749"/>
    <lineage>
        <taxon>Eukaryota</taxon>
        <taxon>Sar</taxon>
        <taxon>Stramenopiles</taxon>
        <taxon>Ochrophyta</taxon>
        <taxon>Bacillariophyta</taxon>
        <taxon>Coscinodiscophyceae</taxon>
        <taxon>Thalassiosirophycidae</taxon>
        <taxon>Thalassiosirales</taxon>
        <taxon>Thalassiosiraceae</taxon>
        <taxon>Thalassiosira</taxon>
    </lineage>
</organism>
<dbReference type="AlphaFoldDB" id="K0S6P5"/>
<proteinExistence type="inferred from homology"/>
<dbReference type="PANTHER" id="PTHR11102">
    <property type="entry name" value="SEL-1-LIKE PROTEIN"/>
    <property type="match status" value="1"/>
</dbReference>